<accession>A0ABT8G2Y7</accession>
<evidence type="ECO:0000256" key="1">
    <source>
        <dbReference type="ARBA" id="ARBA00001933"/>
    </source>
</evidence>
<sequence>MTQTPLAPYTYQASFEAFDRAAKVIPAGVPGHLGPSEGCFIPNRAFPRFSSRAEGSRFWDIDGNEYIDYMCGYGPNVLGYRDPDVDAAAAAQARVEDVVTLPSTMMIDLAELLVDTVASADWAFFAKNGGDTTTLAIMTARAHTRRKKIVFVKGYYHGVAPWTQKLDYPGVLEEDVAHNLYVPWNDLAGLERMFQEHEGQIAAFISTPYMHGNFVDNVLPAPGYWQGVRDLCDKYGVVLIMDDVRAGWRLDLAGSDHHYGIEADLICFCKAIGNGYNLSALCGKDELKESVASLTYTGSYWMSAVPFAAAIATITKLKEIDAPSLFRARGEEVTSGIVAAAARHGLTMVASGEPALFYLRLADDDSLMLHQQWVAECVQRGLWVTSHHNHFLNASLTDDDVSRTLEIADEAFRLVAARNG</sequence>
<name>A0ABT8G2Y7_9MICO</name>
<dbReference type="InterPro" id="IPR015424">
    <property type="entry name" value="PyrdxlP-dep_Trfase"/>
</dbReference>
<gene>
    <name evidence="4" type="ORF">QQX04_09835</name>
</gene>
<dbReference type="InterPro" id="IPR015421">
    <property type="entry name" value="PyrdxlP-dep_Trfase_major"/>
</dbReference>
<dbReference type="SUPFAM" id="SSF53383">
    <property type="entry name" value="PLP-dependent transferases"/>
    <property type="match status" value="1"/>
</dbReference>
<keyword evidence="4" id="KW-0032">Aminotransferase</keyword>
<dbReference type="InterPro" id="IPR015422">
    <property type="entry name" value="PyrdxlP-dep_Trfase_small"/>
</dbReference>
<reference evidence="4" key="1">
    <citation type="submission" date="2023-06" db="EMBL/GenBank/DDBJ databases">
        <title>SYSU T00b26.</title>
        <authorList>
            <person name="Gao L."/>
            <person name="Fang B.-Z."/>
            <person name="Li W.-J."/>
        </authorList>
    </citation>
    <scope>NUCLEOTIDE SEQUENCE</scope>
    <source>
        <strain evidence="4">SYSU T00b26</strain>
    </source>
</reference>
<dbReference type="PANTHER" id="PTHR43713">
    <property type="entry name" value="GLUTAMATE-1-SEMIALDEHYDE 2,1-AMINOMUTASE"/>
    <property type="match status" value="1"/>
</dbReference>
<dbReference type="InterPro" id="IPR005814">
    <property type="entry name" value="Aminotrans_3"/>
</dbReference>
<dbReference type="RefSeq" id="WP_301128675.1">
    <property type="nucleotide sequence ID" value="NZ_JAUHPV010000005.1"/>
</dbReference>
<comment type="caution">
    <text evidence="4">The sequence shown here is derived from an EMBL/GenBank/DDBJ whole genome shotgun (WGS) entry which is preliminary data.</text>
</comment>
<protein>
    <submittedName>
        <fullName evidence="4">Aminotransferase class III-fold pyridoxal phosphate-dependent enzyme</fullName>
    </submittedName>
</protein>
<dbReference type="GO" id="GO:0008483">
    <property type="term" value="F:transaminase activity"/>
    <property type="evidence" value="ECO:0007669"/>
    <property type="project" value="UniProtKB-KW"/>
</dbReference>
<dbReference type="PANTHER" id="PTHR43713:SF3">
    <property type="entry name" value="GLUTAMATE-1-SEMIALDEHYDE 2,1-AMINOMUTASE 1, CHLOROPLASTIC-RELATED"/>
    <property type="match status" value="1"/>
</dbReference>
<proteinExistence type="inferred from homology"/>
<evidence type="ECO:0000256" key="3">
    <source>
        <dbReference type="RuleBase" id="RU003560"/>
    </source>
</evidence>
<keyword evidence="5" id="KW-1185">Reference proteome</keyword>
<keyword evidence="2 3" id="KW-0663">Pyridoxal phosphate</keyword>
<dbReference type="Proteomes" id="UP001172738">
    <property type="component" value="Unassembled WGS sequence"/>
</dbReference>
<dbReference type="Gene3D" id="3.90.1150.10">
    <property type="entry name" value="Aspartate Aminotransferase, domain 1"/>
    <property type="match status" value="1"/>
</dbReference>
<dbReference type="Pfam" id="PF00202">
    <property type="entry name" value="Aminotran_3"/>
    <property type="match status" value="1"/>
</dbReference>
<organism evidence="4 5">
    <name type="scientific">Demequina zhanjiangensis</name>
    <dbReference type="NCBI Taxonomy" id="3051659"/>
    <lineage>
        <taxon>Bacteria</taxon>
        <taxon>Bacillati</taxon>
        <taxon>Actinomycetota</taxon>
        <taxon>Actinomycetes</taxon>
        <taxon>Micrococcales</taxon>
        <taxon>Demequinaceae</taxon>
        <taxon>Demequina</taxon>
    </lineage>
</organism>
<evidence type="ECO:0000256" key="2">
    <source>
        <dbReference type="ARBA" id="ARBA00022898"/>
    </source>
</evidence>
<evidence type="ECO:0000313" key="5">
    <source>
        <dbReference type="Proteomes" id="UP001172738"/>
    </source>
</evidence>
<evidence type="ECO:0000313" key="4">
    <source>
        <dbReference type="EMBL" id="MDN4473289.1"/>
    </source>
</evidence>
<comment type="cofactor">
    <cofactor evidence="1">
        <name>pyridoxal 5'-phosphate</name>
        <dbReference type="ChEBI" id="CHEBI:597326"/>
    </cofactor>
</comment>
<dbReference type="Gene3D" id="3.40.640.10">
    <property type="entry name" value="Type I PLP-dependent aspartate aminotransferase-like (Major domain)"/>
    <property type="match status" value="1"/>
</dbReference>
<keyword evidence="4" id="KW-0808">Transferase</keyword>
<dbReference type="EMBL" id="JAUHPV010000005">
    <property type="protein sequence ID" value="MDN4473289.1"/>
    <property type="molecule type" value="Genomic_DNA"/>
</dbReference>
<comment type="similarity">
    <text evidence="3">Belongs to the class-III pyridoxal-phosphate-dependent aminotransferase family.</text>
</comment>